<feature type="transmembrane region" description="Helical" evidence="5">
    <location>
        <begin position="51"/>
        <end position="72"/>
    </location>
</feature>
<evidence type="ECO:0000313" key="8">
    <source>
        <dbReference type="Proteomes" id="UP000886881"/>
    </source>
</evidence>
<dbReference type="Proteomes" id="UP000886881">
    <property type="component" value="Unassembled WGS sequence"/>
</dbReference>
<comment type="caution">
    <text evidence="7">The sequence shown here is derived from an EMBL/GenBank/DDBJ whole genome shotgun (WGS) entry which is preliminary data.</text>
</comment>
<keyword evidence="2" id="KW-0238">DNA-binding</keyword>
<dbReference type="PROSITE" id="PS00041">
    <property type="entry name" value="HTH_ARAC_FAMILY_1"/>
    <property type="match status" value="1"/>
</dbReference>
<evidence type="ECO:0000256" key="3">
    <source>
        <dbReference type="ARBA" id="ARBA00023163"/>
    </source>
</evidence>
<keyword evidence="5" id="KW-0812">Transmembrane</keyword>
<dbReference type="PANTHER" id="PTHR43280">
    <property type="entry name" value="ARAC-FAMILY TRANSCRIPTIONAL REGULATOR"/>
    <property type="match status" value="1"/>
</dbReference>
<evidence type="ECO:0000256" key="2">
    <source>
        <dbReference type="ARBA" id="ARBA00023125"/>
    </source>
</evidence>
<keyword evidence="1" id="KW-0805">Transcription regulation</keyword>
<dbReference type="Gene3D" id="1.10.10.60">
    <property type="entry name" value="Homeodomain-like"/>
    <property type="match status" value="2"/>
</dbReference>
<dbReference type="GO" id="GO:0003700">
    <property type="term" value="F:DNA-binding transcription factor activity"/>
    <property type="evidence" value="ECO:0007669"/>
    <property type="project" value="InterPro"/>
</dbReference>
<dbReference type="InterPro" id="IPR020449">
    <property type="entry name" value="Tscrpt_reg_AraC-type_HTH"/>
</dbReference>
<dbReference type="InterPro" id="IPR009057">
    <property type="entry name" value="Homeodomain-like_sf"/>
</dbReference>
<evidence type="ECO:0000259" key="6">
    <source>
        <dbReference type="PROSITE" id="PS01124"/>
    </source>
</evidence>
<organism evidence="7 8">
    <name type="scientific">Candidatus Cryptobacteroides merdipullorum</name>
    <dbReference type="NCBI Taxonomy" id="2840771"/>
    <lineage>
        <taxon>Bacteria</taxon>
        <taxon>Pseudomonadati</taxon>
        <taxon>Bacteroidota</taxon>
        <taxon>Bacteroidia</taxon>
        <taxon>Bacteroidales</taxon>
        <taxon>Candidatus Cryptobacteroides</taxon>
    </lineage>
</organism>
<dbReference type="InterPro" id="IPR018060">
    <property type="entry name" value="HTH_AraC"/>
</dbReference>
<evidence type="ECO:0000313" key="7">
    <source>
        <dbReference type="EMBL" id="HIT47134.1"/>
    </source>
</evidence>
<keyword evidence="3" id="KW-0804">Transcription</keyword>
<feature type="domain" description="HTH araC/xylS-type" evidence="6">
    <location>
        <begin position="135"/>
        <end position="234"/>
    </location>
</feature>
<protein>
    <submittedName>
        <fullName evidence="7">Helix-turn-helix transcriptional regulator</fullName>
    </submittedName>
</protein>
<dbReference type="PANTHER" id="PTHR43280:SF11">
    <property type="entry name" value="RCS-SPECIFIC HTH-TYPE TRANSCRIPTIONAL ACTIVATOR RCLR"/>
    <property type="match status" value="1"/>
</dbReference>
<sequence>MMHNLIILSFALVCTAAPVQEVPSDYEPTSAAQIPEQELFEDHSGGRTASLLPYSAAATATALLLFSIFAVISAVRLRRQADEVGNGAADPPAKAAETMTAAAETKAAEGMVATKITTGEPADDERRQLNDLFLNRMETILELHMPDPDFSVEDMAREMAMSRAVFFKRAKEITGNTPYKIMTSIRLRKAAELLSRRTNAINEVSRMVGIKDTSHFIRLFKDTFGLTPKEYRRKQQGSGPEKPLPNQEK</sequence>
<dbReference type="PRINTS" id="PR00032">
    <property type="entry name" value="HTHARAC"/>
</dbReference>
<dbReference type="SMART" id="SM00342">
    <property type="entry name" value="HTH_ARAC"/>
    <property type="match status" value="1"/>
</dbReference>
<keyword evidence="5" id="KW-1133">Transmembrane helix</keyword>
<name>A0A9D1GNT4_9BACT</name>
<proteinExistence type="predicted"/>
<dbReference type="EMBL" id="DVLC01000090">
    <property type="protein sequence ID" value="HIT47134.1"/>
    <property type="molecule type" value="Genomic_DNA"/>
</dbReference>
<feature type="region of interest" description="Disordered" evidence="4">
    <location>
        <begin position="229"/>
        <end position="249"/>
    </location>
</feature>
<keyword evidence="5" id="KW-0472">Membrane</keyword>
<dbReference type="SUPFAM" id="SSF46689">
    <property type="entry name" value="Homeodomain-like"/>
    <property type="match status" value="1"/>
</dbReference>
<gene>
    <name evidence="7" type="ORF">IAC35_04680</name>
</gene>
<evidence type="ECO:0000256" key="1">
    <source>
        <dbReference type="ARBA" id="ARBA00023015"/>
    </source>
</evidence>
<dbReference type="InterPro" id="IPR018062">
    <property type="entry name" value="HTH_AraC-typ_CS"/>
</dbReference>
<reference evidence="7" key="1">
    <citation type="submission" date="2020-10" db="EMBL/GenBank/DDBJ databases">
        <authorList>
            <person name="Gilroy R."/>
        </authorList>
    </citation>
    <scope>NUCLEOTIDE SEQUENCE</scope>
    <source>
        <strain evidence="7">ChiHecec2B26-709</strain>
    </source>
</reference>
<accession>A0A9D1GNT4</accession>
<dbReference type="GO" id="GO:0043565">
    <property type="term" value="F:sequence-specific DNA binding"/>
    <property type="evidence" value="ECO:0007669"/>
    <property type="project" value="InterPro"/>
</dbReference>
<reference evidence="7" key="2">
    <citation type="journal article" date="2021" name="PeerJ">
        <title>Extensive microbial diversity within the chicken gut microbiome revealed by metagenomics and culture.</title>
        <authorList>
            <person name="Gilroy R."/>
            <person name="Ravi A."/>
            <person name="Getino M."/>
            <person name="Pursley I."/>
            <person name="Horton D.L."/>
            <person name="Alikhan N.F."/>
            <person name="Baker D."/>
            <person name="Gharbi K."/>
            <person name="Hall N."/>
            <person name="Watson M."/>
            <person name="Adriaenssens E.M."/>
            <person name="Foster-Nyarko E."/>
            <person name="Jarju S."/>
            <person name="Secka A."/>
            <person name="Antonio M."/>
            <person name="Oren A."/>
            <person name="Chaudhuri R.R."/>
            <person name="La Ragione R."/>
            <person name="Hildebrand F."/>
            <person name="Pallen M.J."/>
        </authorList>
    </citation>
    <scope>NUCLEOTIDE SEQUENCE</scope>
    <source>
        <strain evidence="7">ChiHecec2B26-709</strain>
    </source>
</reference>
<dbReference type="AlphaFoldDB" id="A0A9D1GNT4"/>
<dbReference type="PROSITE" id="PS01124">
    <property type="entry name" value="HTH_ARAC_FAMILY_2"/>
    <property type="match status" value="1"/>
</dbReference>
<evidence type="ECO:0000256" key="5">
    <source>
        <dbReference type="SAM" id="Phobius"/>
    </source>
</evidence>
<evidence type="ECO:0000256" key="4">
    <source>
        <dbReference type="SAM" id="MobiDB-lite"/>
    </source>
</evidence>
<dbReference type="Pfam" id="PF12833">
    <property type="entry name" value="HTH_18"/>
    <property type="match status" value="1"/>
</dbReference>